<organism evidence="1">
    <name type="scientific">Siphoviridae sp. ctTBR23</name>
    <dbReference type="NCBI Taxonomy" id="2825515"/>
    <lineage>
        <taxon>Viruses</taxon>
        <taxon>Duplodnaviria</taxon>
        <taxon>Heunggongvirae</taxon>
        <taxon>Uroviricota</taxon>
        <taxon>Caudoviricetes</taxon>
    </lineage>
</organism>
<name>A0A8S5P125_9CAUD</name>
<reference evidence="1" key="1">
    <citation type="journal article" date="2021" name="Proc. Natl. Acad. Sci. U.S.A.">
        <title>A Catalog of Tens of Thousands of Viruses from Human Metagenomes Reveals Hidden Associations with Chronic Diseases.</title>
        <authorList>
            <person name="Tisza M.J."/>
            <person name="Buck C.B."/>
        </authorList>
    </citation>
    <scope>NUCLEOTIDE SEQUENCE</scope>
    <source>
        <strain evidence="1">CtTBR23</strain>
    </source>
</reference>
<accession>A0A8S5P125</accession>
<evidence type="ECO:0000313" key="1">
    <source>
        <dbReference type="EMBL" id="DAE00137.1"/>
    </source>
</evidence>
<proteinExistence type="predicted"/>
<sequence length="186" mass="19581">MANGFMIESAISATNIDAENRYAIADIAVAGGELVALTAPTKQGDDVWTAAAPGAGTLGGCYMAYNPSMHITMVGENEFAGLSADPRDYTNEPKRVFTVFKPKKGNEVIVSNDCVDTDTAANIVAGDILEAKADQTQLTRVAAATGATAGSTAFKVEHKYIVPFPAARGTIGMTQQICWKIECVQE</sequence>
<protein>
    <submittedName>
        <fullName evidence="1">Uncharacterized protein</fullName>
    </submittedName>
</protein>
<dbReference type="EMBL" id="BK015299">
    <property type="protein sequence ID" value="DAE00137.1"/>
    <property type="molecule type" value="Genomic_DNA"/>
</dbReference>